<name>R0JJT8_ANAPL</name>
<evidence type="ECO:0000313" key="3">
    <source>
        <dbReference type="Proteomes" id="UP000296049"/>
    </source>
</evidence>
<gene>
    <name evidence="2" type="ORF">Anapl_13235</name>
</gene>
<evidence type="ECO:0000313" key="2">
    <source>
        <dbReference type="EMBL" id="EOA97540.1"/>
    </source>
</evidence>
<keyword evidence="3" id="KW-1185">Reference proteome</keyword>
<reference evidence="3" key="1">
    <citation type="journal article" date="2013" name="Nat. Genet.">
        <title>The duck genome and transcriptome provide insight into an avian influenza virus reservoir species.</title>
        <authorList>
            <person name="Huang Y."/>
            <person name="Li Y."/>
            <person name="Burt D.W."/>
            <person name="Chen H."/>
            <person name="Zhang Y."/>
            <person name="Qian W."/>
            <person name="Kim H."/>
            <person name="Gan S."/>
            <person name="Zhao Y."/>
            <person name="Li J."/>
            <person name="Yi K."/>
            <person name="Feng H."/>
            <person name="Zhu P."/>
            <person name="Li B."/>
            <person name="Liu Q."/>
            <person name="Fairley S."/>
            <person name="Magor K.E."/>
            <person name="Du Z."/>
            <person name="Hu X."/>
            <person name="Goodman L."/>
            <person name="Tafer H."/>
            <person name="Vignal A."/>
            <person name="Lee T."/>
            <person name="Kim K.W."/>
            <person name="Sheng Z."/>
            <person name="An Y."/>
            <person name="Searle S."/>
            <person name="Herrero J."/>
            <person name="Groenen M.A."/>
            <person name="Crooijmans R.P."/>
            <person name="Faraut T."/>
            <person name="Cai Q."/>
            <person name="Webster R.G."/>
            <person name="Aldridge J.R."/>
            <person name="Warren W.C."/>
            <person name="Bartschat S."/>
            <person name="Kehr S."/>
            <person name="Marz M."/>
            <person name="Stadler P.F."/>
            <person name="Smith J."/>
            <person name="Kraus R.H."/>
            <person name="Zhao Y."/>
            <person name="Ren L."/>
            <person name="Fei J."/>
            <person name="Morisson M."/>
            <person name="Kaiser P."/>
            <person name="Griffin D.K."/>
            <person name="Rao M."/>
            <person name="Pitel F."/>
            <person name="Wang J."/>
            <person name="Li N."/>
        </authorList>
    </citation>
    <scope>NUCLEOTIDE SEQUENCE [LARGE SCALE GENOMIC DNA]</scope>
</reference>
<accession>R0JJT8</accession>
<dbReference type="Proteomes" id="UP000296049">
    <property type="component" value="Unassembled WGS sequence"/>
</dbReference>
<sequence>MTLSTEMNDKEQRESWAGGRDSKREGNLRRSKRKQQLSYQHKRDFEGHQQLGGRILSLAWLKISESTEVHQREQDESQHMLGCGGRMLTVKLPTRKKWKVIKIQKNNTP</sequence>
<organism evidence="2 3">
    <name type="scientific">Anas platyrhynchos</name>
    <name type="common">Mallard</name>
    <name type="synonym">Anas boschas</name>
    <dbReference type="NCBI Taxonomy" id="8839"/>
    <lineage>
        <taxon>Eukaryota</taxon>
        <taxon>Metazoa</taxon>
        <taxon>Chordata</taxon>
        <taxon>Craniata</taxon>
        <taxon>Vertebrata</taxon>
        <taxon>Euteleostomi</taxon>
        <taxon>Archelosauria</taxon>
        <taxon>Archosauria</taxon>
        <taxon>Dinosauria</taxon>
        <taxon>Saurischia</taxon>
        <taxon>Theropoda</taxon>
        <taxon>Coelurosauria</taxon>
        <taxon>Aves</taxon>
        <taxon>Neognathae</taxon>
        <taxon>Galloanserae</taxon>
        <taxon>Anseriformes</taxon>
        <taxon>Anatidae</taxon>
        <taxon>Anatinae</taxon>
        <taxon>Anas</taxon>
    </lineage>
</organism>
<dbReference type="EMBL" id="KB743653">
    <property type="protein sequence ID" value="EOA97540.1"/>
    <property type="molecule type" value="Genomic_DNA"/>
</dbReference>
<proteinExistence type="predicted"/>
<feature type="region of interest" description="Disordered" evidence="1">
    <location>
        <begin position="1"/>
        <end position="45"/>
    </location>
</feature>
<protein>
    <submittedName>
        <fullName evidence="2">Uncharacterized protein</fullName>
    </submittedName>
</protein>
<feature type="compositionally biased region" description="Basic and acidic residues" evidence="1">
    <location>
        <begin position="7"/>
        <end position="28"/>
    </location>
</feature>
<evidence type="ECO:0000256" key="1">
    <source>
        <dbReference type="SAM" id="MobiDB-lite"/>
    </source>
</evidence>
<dbReference type="AlphaFoldDB" id="R0JJT8"/>